<feature type="transmembrane region" description="Helical" evidence="1">
    <location>
        <begin position="174"/>
        <end position="193"/>
    </location>
</feature>
<evidence type="ECO:0000256" key="1">
    <source>
        <dbReference type="SAM" id="Phobius"/>
    </source>
</evidence>
<evidence type="ECO:0000313" key="3">
    <source>
        <dbReference type="Proteomes" id="UP001156318"/>
    </source>
</evidence>
<keyword evidence="1" id="KW-1133">Transmembrane helix</keyword>
<reference evidence="2 3" key="1">
    <citation type="submission" date="2021-05" db="EMBL/GenBank/DDBJ databases">
        <title>Isolation, identification, and the growth promoting effects of Pantoea dispersa strain YSD J2 from the aboveground leaves of Cyperus esculentus L.Var. Sativus.</title>
        <authorList>
            <person name="Wang S."/>
            <person name="Tang X.M."/>
            <person name="Huang Y.N."/>
        </authorList>
    </citation>
    <scope>NUCLEOTIDE SEQUENCE [LARGE SCALE GENOMIC DNA]</scope>
    <source>
        <strain evidence="3">YSD YN2</strain>
    </source>
</reference>
<dbReference type="EMBL" id="CP074352">
    <property type="protein sequence ID" value="UYU31135.1"/>
    <property type="molecule type" value="Genomic_DNA"/>
</dbReference>
<sequence length="208" mass="24517">MSNEFELFTKILFPGLSIIISLFGLRSGWTYRKDKLFTSRKNMSEFAYYLYKNSEDVIFKNIAEEYGIAALTKDKSLTKNQRLTLLRTINPVRDIDDFSKCQSLISISTQHDIFCWNKKRYKFRVYRRFVKLLTTSIYFMSSLLVALPFNYSILFSIRAMEKISHFNIWQKIGLSSYLITLGLMICFICLNKVSKIKIAERLILTNRL</sequence>
<evidence type="ECO:0000313" key="2">
    <source>
        <dbReference type="EMBL" id="UYU31135.1"/>
    </source>
</evidence>
<proteinExistence type="predicted"/>
<gene>
    <name evidence="2" type="ORF">KFZ77_14975</name>
</gene>
<keyword evidence="1" id="KW-0472">Membrane</keyword>
<feature type="transmembrane region" description="Helical" evidence="1">
    <location>
        <begin position="129"/>
        <end position="154"/>
    </location>
</feature>
<accession>A0ABY6JBB6</accession>
<dbReference type="Proteomes" id="UP001156318">
    <property type="component" value="Chromosome"/>
</dbReference>
<protein>
    <submittedName>
        <fullName evidence="2">Uncharacterized protein</fullName>
    </submittedName>
</protein>
<organism evidence="2 3">
    <name type="scientific">Siccibacter colletis</name>
    <dbReference type="NCBI Taxonomy" id="1505757"/>
    <lineage>
        <taxon>Bacteria</taxon>
        <taxon>Pseudomonadati</taxon>
        <taxon>Pseudomonadota</taxon>
        <taxon>Gammaproteobacteria</taxon>
        <taxon>Enterobacterales</taxon>
        <taxon>Enterobacteriaceae</taxon>
        <taxon>Siccibacter</taxon>
    </lineage>
</organism>
<feature type="transmembrane region" description="Helical" evidence="1">
    <location>
        <begin position="12"/>
        <end position="31"/>
    </location>
</feature>
<keyword evidence="3" id="KW-1185">Reference proteome</keyword>
<name>A0ABY6JBB6_9ENTR</name>
<keyword evidence="1" id="KW-0812">Transmembrane</keyword>